<dbReference type="Pfam" id="PF02870">
    <property type="entry name" value="Methyltransf_1N"/>
    <property type="match status" value="1"/>
</dbReference>
<dbReference type="NCBIfam" id="TIGR00589">
    <property type="entry name" value="ogt"/>
    <property type="match status" value="1"/>
</dbReference>
<dbReference type="Pfam" id="PF01035">
    <property type="entry name" value="DNA_binding_1"/>
    <property type="match status" value="1"/>
</dbReference>
<evidence type="ECO:0000256" key="2">
    <source>
        <dbReference type="ARBA" id="ARBA00008711"/>
    </source>
</evidence>
<organism evidence="11 12">
    <name type="scientific">Nocardia terpenica</name>
    <dbReference type="NCBI Taxonomy" id="455432"/>
    <lineage>
        <taxon>Bacteria</taxon>
        <taxon>Bacillati</taxon>
        <taxon>Actinomycetota</taxon>
        <taxon>Actinomycetes</taxon>
        <taxon>Mycobacteriales</taxon>
        <taxon>Nocardiaceae</taxon>
        <taxon>Nocardia</taxon>
    </lineage>
</organism>
<dbReference type="InterPro" id="IPR036388">
    <property type="entry name" value="WH-like_DNA-bd_sf"/>
</dbReference>
<reference evidence="11 12" key="1">
    <citation type="submission" date="2017-10" db="EMBL/GenBank/DDBJ databases">
        <title>Comparative genomics between pathogenic Norcardia.</title>
        <authorList>
            <person name="Zeng L."/>
        </authorList>
    </citation>
    <scope>NUCLEOTIDE SEQUENCE [LARGE SCALE GENOMIC DNA]</scope>
    <source>
        <strain evidence="11 12">NC_YFY_NT001</strain>
    </source>
</reference>
<evidence type="ECO:0000256" key="8">
    <source>
        <dbReference type="HAMAP-Rule" id="MF_00772"/>
    </source>
</evidence>
<dbReference type="InterPro" id="IPR014048">
    <property type="entry name" value="MethylDNA_cys_MeTrfase_DNA-bd"/>
</dbReference>
<dbReference type="CDD" id="cd06445">
    <property type="entry name" value="ATase"/>
    <property type="match status" value="1"/>
</dbReference>
<sequence>MSVYTIMGSPVGELVLVGEPVGAGVVLTGVSMVGGKRDGIRDGWVERPEAFAAVVAQLNAYFAGERTGFDLELGGGGSEFQRRVWAALDAVPYGTTVTYGEIAARIGAPRAAVRAVGAAIGANPLMIVRPCHRVVGANGALTGYAGGVERKQRLLELEHAG</sequence>
<keyword evidence="4 8" id="KW-0808">Transferase</keyword>
<dbReference type="InterPro" id="IPR036631">
    <property type="entry name" value="MGMT_N_sf"/>
</dbReference>
<dbReference type="GeneID" id="88357281"/>
<dbReference type="PANTHER" id="PTHR10815">
    <property type="entry name" value="METHYLATED-DNA--PROTEIN-CYSTEINE METHYLTRANSFERASE"/>
    <property type="match status" value="1"/>
</dbReference>
<dbReference type="GO" id="GO:0032259">
    <property type="term" value="P:methylation"/>
    <property type="evidence" value="ECO:0007669"/>
    <property type="project" value="UniProtKB-KW"/>
</dbReference>
<comment type="catalytic activity">
    <reaction evidence="7 8">
        <text>a 6-O-methyl-2'-deoxyguanosine in DNA + L-cysteinyl-[protein] = S-methyl-L-cysteinyl-[protein] + a 2'-deoxyguanosine in DNA</text>
        <dbReference type="Rhea" id="RHEA:24000"/>
        <dbReference type="Rhea" id="RHEA-COMP:10131"/>
        <dbReference type="Rhea" id="RHEA-COMP:10132"/>
        <dbReference type="Rhea" id="RHEA-COMP:11367"/>
        <dbReference type="Rhea" id="RHEA-COMP:11368"/>
        <dbReference type="ChEBI" id="CHEBI:29950"/>
        <dbReference type="ChEBI" id="CHEBI:82612"/>
        <dbReference type="ChEBI" id="CHEBI:85445"/>
        <dbReference type="ChEBI" id="CHEBI:85448"/>
        <dbReference type="EC" id="2.1.1.63"/>
    </reaction>
</comment>
<feature type="domain" description="Methylguanine DNA methyltransferase ribonuclease-like" evidence="10">
    <location>
        <begin position="3"/>
        <end position="73"/>
    </location>
</feature>
<comment type="function">
    <text evidence="8">Involved in the cellular defense against the biological effects of O6-methylguanine (O6-MeG) and O4-methylthymine (O4-MeT) in DNA. Repairs the methylated nucleobase in DNA by stoichiometrically transferring the methyl group to a cysteine residue in the enzyme. This is a suicide reaction: the enzyme is irreversibly inactivated.</text>
</comment>
<dbReference type="EC" id="2.1.1.63" evidence="8"/>
<proteinExistence type="inferred from homology"/>
<evidence type="ECO:0000256" key="6">
    <source>
        <dbReference type="ARBA" id="ARBA00023204"/>
    </source>
</evidence>
<dbReference type="PANTHER" id="PTHR10815:SF5">
    <property type="entry name" value="METHYLATED-DNA--PROTEIN-CYSTEINE METHYLTRANSFERASE"/>
    <property type="match status" value="1"/>
</dbReference>
<feature type="active site" description="Nucleophile; methyl group acceptor" evidence="8">
    <location>
        <position position="131"/>
    </location>
</feature>
<dbReference type="InterPro" id="IPR036217">
    <property type="entry name" value="MethylDNA_cys_MeTrfase_DNAb"/>
</dbReference>
<evidence type="ECO:0000313" key="12">
    <source>
        <dbReference type="Proteomes" id="UP000221961"/>
    </source>
</evidence>
<keyword evidence="5 8" id="KW-0227">DNA damage</keyword>
<keyword evidence="6 8" id="KW-0234">DNA repair</keyword>
<dbReference type="GO" id="GO:0003908">
    <property type="term" value="F:methylated-DNA-[protein]-cysteine S-methyltransferase activity"/>
    <property type="evidence" value="ECO:0007669"/>
    <property type="project" value="UniProtKB-UniRule"/>
</dbReference>
<dbReference type="HAMAP" id="MF_00772">
    <property type="entry name" value="OGT"/>
    <property type="match status" value="1"/>
</dbReference>
<dbReference type="SUPFAM" id="SSF53155">
    <property type="entry name" value="Methylated DNA-protein cysteine methyltransferase domain"/>
    <property type="match status" value="1"/>
</dbReference>
<comment type="catalytic activity">
    <reaction evidence="1 8">
        <text>a 4-O-methyl-thymidine in DNA + L-cysteinyl-[protein] = a thymidine in DNA + S-methyl-L-cysteinyl-[protein]</text>
        <dbReference type="Rhea" id="RHEA:53428"/>
        <dbReference type="Rhea" id="RHEA-COMP:10131"/>
        <dbReference type="Rhea" id="RHEA-COMP:10132"/>
        <dbReference type="Rhea" id="RHEA-COMP:13555"/>
        <dbReference type="Rhea" id="RHEA-COMP:13556"/>
        <dbReference type="ChEBI" id="CHEBI:29950"/>
        <dbReference type="ChEBI" id="CHEBI:82612"/>
        <dbReference type="ChEBI" id="CHEBI:137386"/>
        <dbReference type="ChEBI" id="CHEBI:137387"/>
        <dbReference type="EC" id="2.1.1.63"/>
    </reaction>
</comment>
<feature type="domain" description="Methylated-DNA-[protein]-cysteine S-methyltransferase DNA binding" evidence="9">
    <location>
        <begin position="79"/>
        <end position="159"/>
    </location>
</feature>
<name>A0A291RER0_9NOCA</name>
<dbReference type="EMBL" id="CP023778">
    <property type="protein sequence ID" value="ATL66081.1"/>
    <property type="molecule type" value="Genomic_DNA"/>
</dbReference>
<keyword evidence="8" id="KW-0963">Cytoplasm</keyword>
<dbReference type="RefSeq" id="WP_098693291.1">
    <property type="nucleotide sequence ID" value="NZ_CP023778.1"/>
</dbReference>
<comment type="similarity">
    <text evidence="2 8">Belongs to the MGMT family.</text>
</comment>
<protein>
    <recommendedName>
        <fullName evidence="8">Methylated-DNA--protein-cysteine methyltransferase</fullName>
        <ecNumber evidence="8">2.1.1.63</ecNumber>
    </recommendedName>
    <alternativeName>
        <fullName evidence="8">6-O-methylguanine-DNA methyltransferase</fullName>
        <shortName evidence="8">MGMT</shortName>
    </alternativeName>
    <alternativeName>
        <fullName evidence="8">O-6-methylguanine-DNA-alkyltransferase</fullName>
    </alternativeName>
</protein>
<dbReference type="GO" id="GO:0005737">
    <property type="term" value="C:cytoplasm"/>
    <property type="evidence" value="ECO:0007669"/>
    <property type="project" value="UniProtKB-SubCell"/>
</dbReference>
<dbReference type="KEGG" id="ntp:CRH09_07530"/>
<dbReference type="Proteomes" id="UP000221961">
    <property type="component" value="Chromosome"/>
</dbReference>
<evidence type="ECO:0000256" key="7">
    <source>
        <dbReference type="ARBA" id="ARBA00049348"/>
    </source>
</evidence>
<evidence type="ECO:0000259" key="9">
    <source>
        <dbReference type="Pfam" id="PF01035"/>
    </source>
</evidence>
<dbReference type="AlphaFoldDB" id="A0A291RER0"/>
<dbReference type="InterPro" id="IPR008332">
    <property type="entry name" value="MethylG_MeTrfase_N"/>
</dbReference>
<evidence type="ECO:0000256" key="4">
    <source>
        <dbReference type="ARBA" id="ARBA00022679"/>
    </source>
</evidence>
<evidence type="ECO:0000256" key="1">
    <source>
        <dbReference type="ARBA" id="ARBA00001286"/>
    </source>
</evidence>
<evidence type="ECO:0000313" key="11">
    <source>
        <dbReference type="EMBL" id="ATL66081.1"/>
    </source>
</evidence>
<dbReference type="Gene3D" id="1.10.10.10">
    <property type="entry name" value="Winged helix-like DNA-binding domain superfamily/Winged helix DNA-binding domain"/>
    <property type="match status" value="1"/>
</dbReference>
<comment type="subcellular location">
    <subcellularLocation>
        <location evidence="8">Cytoplasm</location>
    </subcellularLocation>
</comment>
<dbReference type="GO" id="GO:0006307">
    <property type="term" value="P:DNA alkylation repair"/>
    <property type="evidence" value="ECO:0007669"/>
    <property type="project" value="UniProtKB-UniRule"/>
</dbReference>
<dbReference type="InterPro" id="IPR023546">
    <property type="entry name" value="MGMT"/>
</dbReference>
<dbReference type="Gene3D" id="3.30.160.70">
    <property type="entry name" value="Methylated DNA-protein cysteine methyltransferase domain"/>
    <property type="match status" value="1"/>
</dbReference>
<dbReference type="SUPFAM" id="SSF46767">
    <property type="entry name" value="Methylated DNA-protein cysteine methyltransferase, C-terminal domain"/>
    <property type="match status" value="1"/>
</dbReference>
<evidence type="ECO:0000256" key="3">
    <source>
        <dbReference type="ARBA" id="ARBA00022603"/>
    </source>
</evidence>
<accession>A0A291RER0</accession>
<dbReference type="FunFam" id="1.10.10.10:FF:000214">
    <property type="entry name" value="Methylated-DNA--protein-cysteine methyltransferase"/>
    <property type="match status" value="1"/>
</dbReference>
<evidence type="ECO:0000259" key="10">
    <source>
        <dbReference type="Pfam" id="PF02870"/>
    </source>
</evidence>
<comment type="miscellaneous">
    <text evidence="8">This enzyme catalyzes only one turnover and therefore is not strictly catalytic. According to one definition, an enzyme is a biocatalyst that acts repeatedly and over many reaction cycles.</text>
</comment>
<evidence type="ECO:0000256" key="5">
    <source>
        <dbReference type="ARBA" id="ARBA00022763"/>
    </source>
</evidence>
<gene>
    <name evidence="11" type="ORF">CRH09_07530</name>
</gene>
<keyword evidence="3 8" id="KW-0489">Methyltransferase</keyword>